<dbReference type="GO" id="GO:0042781">
    <property type="term" value="F:3'-tRNA processing endoribonuclease activity"/>
    <property type="evidence" value="ECO:0007669"/>
    <property type="project" value="TreeGrafter"/>
</dbReference>
<reference evidence="2 3" key="1">
    <citation type="journal article" date="2018" name="Nat. Biotechnol.">
        <title>A standardized bacterial taxonomy based on genome phylogeny substantially revises the tree of life.</title>
        <authorList>
            <person name="Parks D.H."/>
            <person name="Chuvochina M."/>
            <person name="Waite D.W."/>
            <person name="Rinke C."/>
            <person name="Skarshewski A."/>
            <person name="Chaumeil P.A."/>
            <person name="Hugenholtz P."/>
        </authorList>
    </citation>
    <scope>NUCLEOTIDE SEQUENCE [LARGE SCALE GENOMIC DNA]</scope>
    <source>
        <strain evidence="2">UBA11247</strain>
    </source>
</reference>
<comment type="caution">
    <text evidence="2">The sequence shown here is derived from an EMBL/GenBank/DDBJ whole genome shotgun (WGS) entry which is preliminary data.</text>
</comment>
<gene>
    <name evidence="2" type="ORF">DIW82_09060</name>
</gene>
<dbReference type="PANTHER" id="PTHR46018">
    <property type="entry name" value="ZINC PHOSPHODIESTERASE ELAC PROTEIN 1"/>
    <property type="match status" value="1"/>
</dbReference>
<dbReference type="PANTHER" id="PTHR46018:SF4">
    <property type="entry name" value="METALLO-HYDROLASE YHFI-RELATED"/>
    <property type="match status" value="1"/>
</dbReference>
<accession>A0A3D4T073</accession>
<dbReference type="RefSeq" id="WP_010121897.1">
    <property type="nucleotide sequence ID" value="NZ_DAITTW010000046.1"/>
</dbReference>
<dbReference type="InterPro" id="IPR001279">
    <property type="entry name" value="Metallo-B-lactamas"/>
</dbReference>
<keyword evidence="2" id="KW-0378">Hydrolase</keyword>
<dbReference type="AlphaFoldDB" id="A0A3D4T073"/>
<evidence type="ECO:0000313" key="2">
    <source>
        <dbReference type="EMBL" id="HCT14913.1"/>
    </source>
</evidence>
<organism evidence="2 3">
    <name type="scientific">Corynebacterium nuruki</name>
    <dbReference type="NCBI Taxonomy" id="1032851"/>
    <lineage>
        <taxon>Bacteria</taxon>
        <taxon>Bacillati</taxon>
        <taxon>Actinomycetota</taxon>
        <taxon>Actinomycetes</taxon>
        <taxon>Mycobacteriales</taxon>
        <taxon>Corynebacteriaceae</taxon>
        <taxon>Corynebacterium</taxon>
    </lineage>
</organism>
<dbReference type="Pfam" id="PF12706">
    <property type="entry name" value="Lactamase_B_2"/>
    <property type="match status" value="1"/>
</dbReference>
<dbReference type="EMBL" id="DQID01000235">
    <property type="protein sequence ID" value="HCT14913.1"/>
    <property type="molecule type" value="Genomic_DNA"/>
</dbReference>
<feature type="domain" description="Metallo-beta-lactamase" evidence="1">
    <location>
        <begin position="32"/>
        <end position="241"/>
    </location>
</feature>
<dbReference type="Gene3D" id="3.60.15.10">
    <property type="entry name" value="Ribonuclease Z/Hydroxyacylglutathione hydrolase-like"/>
    <property type="match status" value="1"/>
</dbReference>
<dbReference type="STRING" id="863239.GCA_000213935_00673"/>
<proteinExistence type="predicted"/>
<dbReference type="SUPFAM" id="SSF56281">
    <property type="entry name" value="Metallo-hydrolase/oxidoreductase"/>
    <property type="match status" value="1"/>
</dbReference>
<dbReference type="CDD" id="cd07716">
    <property type="entry name" value="RNaseZ_short-form-like_MBL-fold"/>
    <property type="match status" value="1"/>
</dbReference>
<dbReference type="Proteomes" id="UP000261739">
    <property type="component" value="Unassembled WGS sequence"/>
</dbReference>
<dbReference type="InterPro" id="IPR036866">
    <property type="entry name" value="RibonucZ/Hydroxyglut_hydro"/>
</dbReference>
<evidence type="ECO:0000313" key="3">
    <source>
        <dbReference type="Proteomes" id="UP000261739"/>
    </source>
</evidence>
<protein>
    <submittedName>
        <fullName evidence="2">MBL fold metallo-hydrolase</fullName>
    </submittedName>
</protein>
<name>A0A3D4T073_9CORY</name>
<evidence type="ECO:0000259" key="1">
    <source>
        <dbReference type="Pfam" id="PF12706"/>
    </source>
</evidence>
<sequence>MDMTILGCSGSLAGPDNAASGYLLRASDGEQILLDIGPGVLARLEVHGRPGDVHMVFSHLHPDHCLDFPSLAVWQRFHPTAASTRRHTLIGPTIAPLHLGRAAADVPEIPDDFSDIFVMTSWQAPAADATPVPFSADSAGTVYPELRIGSTRLYAAPAVHPTESYLMRIEDASGASLVYSGDTAATGHLAAIAAGADVLLCEATWGERDNGSNPPQMHLSGEEAGRAAAEAGVGRLMLTHIPPWGDPEGALRGARRFFDGPVELARPDLVVGVGR</sequence>